<protein>
    <submittedName>
        <fullName evidence="2">Uncharacterized protein</fullName>
    </submittedName>
</protein>
<comment type="caution">
    <text evidence="2">The sequence shown here is derived from an EMBL/GenBank/DDBJ whole genome shotgun (WGS) entry which is preliminary data.</text>
</comment>
<dbReference type="AlphaFoldDB" id="A0A7W5K499"/>
<evidence type="ECO:0000313" key="2">
    <source>
        <dbReference type="EMBL" id="MBB3331659.1"/>
    </source>
</evidence>
<feature type="transmembrane region" description="Helical" evidence="1">
    <location>
        <begin position="59"/>
        <end position="81"/>
    </location>
</feature>
<keyword evidence="1" id="KW-1133">Transmembrane helix</keyword>
<evidence type="ECO:0000256" key="1">
    <source>
        <dbReference type="SAM" id="Phobius"/>
    </source>
</evidence>
<name>A0A7W5K499_9GAMM</name>
<proteinExistence type="predicted"/>
<reference evidence="2 3" key="1">
    <citation type="submission" date="2020-08" db="EMBL/GenBank/DDBJ databases">
        <title>Genomic Encyclopedia of Archaeal and Bacterial Type Strains, Phase II (KMG-II): from individual species to whole genera.</title>
        <authorList>
            <person name="Goeker M."/>
        </authorList>
    </citation>
    <scope>NUCLEOTIDE SEQUENCE [LARGE SCALE GENOMIC DNA]</scope>
    <source>
        <strain evidence="2 3">5AG</strain>
    </source>
</reference>
<feature type="transmembrane region" description="Helical" evidence="1">
    <location>
        <begin position="149"/>
        <end position="172"/>
    </location>
</feature>
<evidence type="ECO:0000313" key="3">
    <source>
        <dbReference type="Proteomes" id="UP000553442"/>
    </source>
</evidence>
<accession>A0A7W5K499</accession>
<dbReference type="EMBL" id="JACHZF010000017">
    <property type="protein sequence ID" value="MBB3331659.1"/>
    <property type="molecule type" value="Genomic_DNA"/>
</dbReference>
<feature type="transmembrane region" description="Helical" evidence="1">
    <location>
        <begin position="30"/>
        <end position="47"/>
    </location>
</feature>
<dbReference type="Proteomes" id="UP000553442">
    <property type="component" value="Unassembled WGS sequence"/>
</dbReference>
<keyword evidence="1" id="KW-0812">Transmembrane</keyword>
<dbReference type="RefSeq" id="WP_183332494.1">
    <property type="nucleotide sequence ID" value="NZ_JACHZF010000017.1"/>
</dbReference>
<gene>
    <name evidence="2" type="ORF">BDK63_002542</name>
</gene>
<keyword evidence="1" id="KW-0472">Membrane</keyword>
<keyword evidence="3" id="KW-1185">Reference proteome</keyword>
<sequence>MNEEDRRKFYERLYFHELEVRDKVENRLKLPFSIFAIVFTLAVFLFNEVLVKKSVTVDAFFWTIYLGALLALLFAVGFFIVSWYGYTYKMLPTASDIEAYYGRILADYQDVSPHKARSWAKEAFDDYLMETFKTYATHNTRNNDRKAFYLHRCVTALIISFMLICVAFYPYYNSLTAI</sequence>
<organism evidence="2 3">
    <name type="scientific">Halomonas campaniensis</name>
    <dbReference type="NCBI Taxonomy" id="213554"/>
    <lineage>
        <taxon>Bacteria</taxon>
        <taxon>Pseudomonadati</taxon>
        <taxon>Pseudomonadota</taxon>
        <taxon>Gammaproteobacteria</taxon>
        <taxon>Oceanospirillales</taxon>
        <taxon>Halomonadaceae</taxon>
        <taxon>Halomonas</taxon>
    </lineage>
</organism>